<dbReference type="PANTHER" id="PTHR23069">
    <property type="entry name" value="AAA DOMAIN-CONTAINING"/>
    <property type="match status" value="1"/>
</dbReference>
<comment type="similarity">
    <text evidence="1">Belongs to the AAA ATPase family.</text>
</comment>
<dbReference type="GO" id="GO:0005524">
    <property type="term" value="F:ATP binding"/>
    <property type="evidence" value="ECO:0007669"/>
    <property type="project" value="UniProtKB-KW"/>
</dbReference>
<dbReference type="GO" id="GO:0004523">
    <property type="term" value="F:RNA-DNA hybrid ribonuclease activity"/>
    <property type="evidence" value="ECO:0007669"/>
    <property type="project" value="InterPro"/>
</dbReference>
<evidence type="ECO:0000313" key="6">
    <source>
        <dbReference type="EMBL" id="KAK2638913.1"/>
    </source>
</evidence>
<evidence type="ECO:0000256" key="4">
    <source>
        <dbReference type="SAM" id="MobiDB-lite"/>
    </source>
</evidence>
<dbReference type="InterPro" id="IPR002156">
    <property type="entry name" value="RNaseH_domain"/>
</dbReference>
<dbReference type="GO" id="GO:0016887">
    <property type="term" value="F:ATP hydrolysis activity"/>
    <property type="evidence" value="ECO:0007669"/>
    <property type="project" value="TreeGrafter"/>
</dbReference>
<dbReference type="AlphaFoldDB" id="A0AAD9WQQ9"/>
<dbReference type="InterPro" id="IPR045199">
    <property type="entry name" value="ATAD2-like"/>
</dbReference>
<dbReference type="GO" id="GO:0005634">
    <property type="term" value="C:nucleus"/>
    <property type="evidence" value="ECO:0007669"/>
    <property type="project" value="TreeGrafter"/>
</dbReference>
<protein>
    <recommendedName>
        <fullName evidence="5">RNase H type-1 domain-containing protein</fullName>
    </recommendedName>
</protein>
<proteinExistence type="inferred from homology"/>
<evidence type="ECO:0000256" key="2">
    <source>
        <dbReference type="ARBA" id="ARBA00022741"/>
    </source>
</evidence>
<dbReference type="Pfam" id="PF13456">
    <property type="entry name" value="RVT_3"/>
    <property type="match status" value="1"/>
</dbReference>
<dbReference type="GO" id="GO:0006334">
    <property type="term" value="P:nucleosome assembly"/>
    <property type="evidence" value="ECO:0007669"/>
    <property type="project" value="TreeGrafter"/>
</dbReference>
<keyword evidence="7" id="KW-1185">Reference proteome</keyword>
<dbReference type="EMBL" id="JANJYI010000008">
    <property type="protein sequence ID" value="KAK2638913.1"/>
    <property type="molecule type" value="Genomic_DNA"/>
</dbReference>
<dbReference type="Proteomes" id="UP001280121">
    <property type="component" value="Unassembled WGS sequence"/>
</dbReference>
<feature type="compositionally biased region" description="Polar residues" evidence="4">
    <location>
        <begin position="399"/>
        <end position="412"/>
    </location>
</feature>
<gene>
    <name evidence="6" type="ORF">Ddye_026708</name>
</gene>
<evidence type="ECO:0000256" key="1">
    <source>
        <dbReference type="ARBA" id="ARBA00006914"/>
    </source>
</evidence>
<feature type="domain" description="RNase H type-1" evidence="5">
    <location>
        <begin position="769"/>
        <end position="883"/>
    </location>
</feature>
<evidence type="ECO:0000256" key="3">
    <source>
        <dbReference type="ARBA" id="ARBA00022840"/>
    </source>
</evidence>
<dbReference type="GO" id="GO:0003676">
    <property type="term" value="F:nucleic acid binding"/>
    <property type="evidence" value="ECO:0007669"/>
    <property type="project" value="InterPro"/>
</dbReference>
<feature type="region of interest" description="Disordered" evidence="4">
    <location>
        <begin position="186"/>
        <end position="213"/>
    </location>
</feature>
<evidence type="ECO:0000259" key="5">
    <source>
        <dbReference type="Pfam" id="PF13456"/>
    </source>
</evidence>
<reference evidence="6" key="1">
    <citation type="journal article" date="2023" name="Plant J.">
        <title>Genome sequences and population genomics provide insights into the demographic history, inbreeding, and mutation load of two 'living fossil' tree species of Dipteronia.</title>
        <authorList>
            <person name="Feng Y."/>
            <person name="Comes H.P."/>
            <person name="Chen J."/>
            <person name="Zhu S."/>
            <person name="Lu R."/>
            <person name="Zhang X."/>
            <person name="Li P."/>
            <person name="Qiu J."/>
            <person name="Olsen K.M."/>
            <person name="Qiu Y."/>
        </authorList>
    </citation>
    <scope>NUCLEOTIDE SEQUENCE</scope>
    <source>
        <strain evidence="6">KIB01</strain>
    </source>
</reference>
<name>A0AAD9WQQ9_9ROSI</name>
<sequence>MAVKCSSVGSCLVFMPRIDLWAVETLQHETEKSDSSPSSHPLTKSNESCLTHGQVIGKEIDSCLEQHKSVETEEFRVPSHAWSSFVEQVESICVSTSLMILILSRTSNCSHLIPLEHTVPRFSVLLGGNFNRDVVINLSAAELSRDLIQPVVQLIKQRNHGRTSSCKDPKTNGFFDICIDTEHRSRDHASATGHEGGTQPPDDSFVKFPPPNNRTLKGRSNLILAISTFGYQILRYPHFAELCWVTSKLKEGPCTDVSGPWKGWPFNSCIIRPSDSVEKVAVACDSSNIKSKEKSGLVRGLIAVGLIAYREEYASLREVALDVRRVLELLVGEINAKIQAGKDRYRYVRLLSQVAYLEDVVNNWAHALQSLESDVQTKVLNPKVNVGCLDNTHTDTDNLNRSNACKPSVSNRNSHESSGVEGNPQGFATENVQRLSFNNGYCDFGHLDTEGKAAHLEEGSALHIAHPDVSLINNLEGSTVADQSVGKIINEQNGTNLESSELERNADLRPSEIERDADLAVGVTHSGSMKYSNGFTQSVILSEIGLGSSGQMLGTKLSDSRNYCDQINGLSEPDTKIACNDDGKPDSSEHTAAINLPPSKTVSVSADSEIICMYRCCSECLCILHALMQKIFIHTLELNGCNWTAEDVHDVVASLSVDLLSAVRNDYLASSSSSSCSSFDESLTLENLGKLSGCPGINTCHCSQSGNGLVAQVECNCHTQGERGTEKIDSSDEAVVRLICYFPMFSMAWCFYGSQGSFEINCVAISYFGKGRTGFGIVIRIHDGFVMSSCSLFLDNWLEFLSATSITILKRLKFGKWCGLHPFSVESDAASVVSMINNGSHLNCSCGNIIIDTNSLMKDLDILSISLEKKGLCKAASVLSNQALFWMNDQTWWDDSPACVPREICYDH</sequence>
<keyword evidence="2" id="KW-0547">Nucleotide-binding</keyword>
<comment type="caution">
    <text evidence="6">The sequence shown here is derived from an EMBL/GenBank/DDBJ whole genome shotgun (WGS) entry which is preliminary data.</text>
</comment>
<feature type="region of interest" description="Disordered" evidence="4">
    <location>
        <begin position="391"/>
        <end position="426"/>
    </location>
</feature>
<keyword evidence="3" id="KW-0067">ATP-binding</keyword>
<dbReference type="PANTHER" id="PTHR23069:SF7">
    <property type="entry name" value="P-LOOP CONTAINING NUCLEOSIDE TRIPHOSPHATE HYDROLASES SUPERFAMILY PROTEIN"/>
    <property type="match status" value="1"/>
</dbReference>
<dbReference type="GO" id="GO:0045815">
    <property type="term" value="P:transcription initiation-coupled chromatin remodeling"/>
    <property type="evidence" value="ECO:0007669"/>
    <property type="project" value="TreeGrafter"/>
</dbReference>
<evidence type="ECO:0000313" key="7">
    <source>
        <dbReference type="Proteomes" id="UP001280121"/>
    </source>
</evidence>
<dbReference type="GO" id="GO:0006337">
    <property type="term" value="P:nucleosome disassembly"/>
    <property type="evidence" value="ECO:0007669"/>
    <property type="project" value="TreeGrafter"/>
</dbReference>
<organism evidence="6 7">
    <name type="scientific">Dipteronia dyeriana</name>
    <dbReference type="NCBI Taxonomy" id="168575"/>
    <lineage>
        <taxon>Eukaryota</taxon>
        <taxon>Viridiplantae</taxon>
        <taxon>Streptophyta</taxon>
        <taxon>Embryophyta</taxon>
        <taxon>Tracheophyta</taxon>
        <taxon>Spermatophyta</taxon>
        <taxon>Magnoliopsida</taxon>
        <taxon>eudicotyledons</taxon>
        <taxon>Gunneridae</taxon>
        <taxon>Pentapetalae</taxon>
        <taxon>rosids</taxon>
        <taxon>malvids</taxon>
        <taxon>Sapindales</taxon>
        <taxon>Sapindaceae</taxon>
        <taxon>Hippocastanoideae</taxon>
        <taxon>Acereae</taxon>
        <taxon>Dipteronia</taxon>
    </lineage>
</organism>
<dbReference type="GO" id="GO:0003682">
    <property type="term" value="F:chromatin binding"/>
    <property type="evidence" value="ECO:0007669"/>
    <property type="project" value="TreeGrafter"/>
</dbReference>
<dbReference type="GO" id="GO:0042393">
    <property type="term" value="F:histone binding"/>
    <property type="evidence" value="ECO:0007669"/>
    <property type="project" value="TreeGrafter"/>
</dbReference>
<accession>A0AAD9WQQ9</accession>